<evidence type="ECO:0000313" key="5">
    <source>
        <dbReference type="EMBL" id="KNC49877.1"/>
    </source>
</evidence>
<dbReference type="GeneID" id="25565402"/>
<evidence type="ECO:0000259" key="4">
    <source>
        <dbReference type="PROSITE" id="PS50222"/>
    </source>
</evidence>
<dbReference type="PANTHER" id="PTHR34524:SF6">
    <property type="entry name" value="CALCYPHOSINE LIKE"/>
    <property type="match status" value="1"/>
</dbReference>
<accession>A0A0L0DC06</accession>
<dbReference type="STRING" id="461836.A0A0L0DC06"/>
<dbReference type="OMA" id="MKGVYHA"/>
<protein>
    <submittedName>
        <fullName evidence="5">Calcyphosine</fullName>
    </submittedName>
</protein>
<keyword evidence="1" id="KW-0479">Metal-binding</keyword>
<dbReference type="Gene3D" id="1.10.238.10">
    <property type="entry name" value="EF-hand"/>
    <property type="match status" value="2"/>
</dbReference>
<name>A0A0L0DC06_THETB</name>
<dbReference type="Proteomes" id="UP000054408">
    <property type="component" value="Unassembled WGS sequence"/>
</dbReference>
<dbReference type="AlphaFoldDB" id="A0A0L0DC06"/>
<evidence type="ECO:0000256" key="3">
    <source>
        <dbReference type="ARBA" id="ARBA00022837"/>
    </source>
</evidence>
<reference evidence="5 6" key="1">
    <citation type="submission" date="2010-05" db="EMBL/GenBank/DDBJ databases">
        <title>The Genome Sequence of Thecamonas trahens ATCC 50062.</title>
        <authorList>
            <consortium name="The Broad Institute Genome Sequencing Platform"/>
            <person name="Russ C."/>
            <person name="Cuomo C."/>
            <person name="Shea T."/>
            <person name="Young S.K."/>
            <person name="Zeng Q."/>
            <person name="Koehrsen M."/>
            <person name="Haas B."/>
            <person name="Borodovsky M."/>
            <person name="Guigo R."/>
            <person name="Alvarado L."/>
            <person name="Berlin A."/>
            <person name="Bochicchio J."/>
            <person name="Borenstein D."/>
            <person name="Chapman S."/>
            <person name="Chen Z."/>
            <person name="Freedman E."/>
            <person name="Gellesch M."/>
            <person name="Goldberg J."/>
            <person name="Griggs A."/>
            <person name="Gujja S."/>
            <person name="Heilman E."/>
            <person name="Heiman D."/>
            <person name="Hepburn T."/>
            <person name="Howarth C."/>
            <person name="Jen D."/>
            <person name="Larson L."/>
            <person name="Mehta T."/>
            <person name="Park D."/>
            <person name="Pearson M."/>
            <person name="Roberts A."/>
            <person name="Saif S."/>
            <person name="Shenoy N."/>
            <person name="Sisk P."/>
            <person name="Stolte C."/>
            <person name="Sykes S."/>
            <person name="Thomson T."/>
            <person name="Walk T."/>
            <person name="White J."/>
            <person name="Yandava C."/>
            <person name="Burger G."/>
            <person name="Gray M.W."/>
            <person name="Holland P.W.H."/>
            <person name="King N."/>
            <person name="Lang F.B.F."/>
            <person name="Roger A.J."/>
            <person name="Ruiz-Trillo I."/>
            <person name="Lander E."/>
            <person name="Nusbaum C."/>
        </authorList>
    </citation>
    <scope>NUCLEOTIDE SEQUENCE [LARGE SCALE GENOMIC DNA]</scope>
    <source>
        <strain evidence="5 6">ATCC 50062</strain>
    </source>
</reference>
<dbReference type="Pfam" id="PF13202">
    <property type="entry name" value="EF-hand_5"/>
    <property type="match status" value="1"/>
</dbReference>
<dbReference type="PROSITE" id="PS00018">
    <property type="entry name" value="EF_HAND_1"/>
    <property type="match status" value="2"/>
</dbReference>
<dbReference type="CDD" id="cd00051">
    <property type="entry name" value="EFh"/>
    <property type="match status" value="1"/>
</dbReference>
<dbReference type="OrthoDB" id="444540at2759"/>
<dbReference type="InterPro" id="IPR011992">
    <property type="entry name" value="EF-hand-dom_pair"/>
</dbReference>
<evidence type="ECO:0000313" key="6">
    <source>
        <dbReference type="Proteomes" id="UP000054408"/>
    </source>
</evidence>
<dbReference type="InterPro" id="IPR051581">
    <property type="entry name" value="Ca-bind"/>
</dbReference>
<dbReference type="GO" id="GO:0005509">
    <property type="term" value="F:calcium ion binding"/>
    <property type="evidence" value="ECO:0007669"/>
    <property type="project" value="InterPro"/>
</dbReference>
<feature type="domain" description="EF-hand" evidence="4">
    <location>
        <begin position="112"/>
        <end position="147"/>
    </location>
</feature>
<evidence type="ECO:0000256" key="2">
    <source>
        <dbReference type="ARBA" id="ARBA00022737"/>
    </source>
</evidence>
<keyword evidence="6" id="KW-1185">Reference proteome</keyword>
<feature type="domain" description="EF-hand" evidence="4">
    <location>
        <begin position="40"/>
        <end position="75"/>
    </location>
</feature>
<keyword evidence="3" id="KW-0106">Calcium</keyword>
<dbReference type="SMART" id="SM00054">
    <property type="entry name" value="EFh"/>
    <property type="match status" value="3"/>
</dbReference>
<dbReference type="RefSeq" id="XP_013757361.1">
    <property type="nucleotide sequence ID" value="XM_013901907.1"/>
</dbReference>
<keyword evidence="2" id="KW-0677">Repeat</keyword>
<dbReference type="eggNOG" id="KOG0032">
    <property type="taxonomic scope" value="Eukaryota"/>
</dbReference>
<dbReference type="InterPro" id="IPR018247">
    <property type="entry name" value="EF_Hand_1_Ca_BS"/>
</dbReference>
<organism evidence="5 6">
    <name type="scientific">Thecamonas trahens ATCC 50062</name>
    <dbReference type="NCBI Taxonomy" id="461836"/>
    <lineage>
        <taxon>Eukaryota</taxon>
        <taxon>Apusozoa</taxon>
        <taxon>Apusomonadida</taxon>
        <taxon>Apusomonadidae</taxon>
        <taxon>Thecamonas</taxon>
    </lineage>
</organism>
<dbReference type="SUPFAM" id="SSF47473">
    <property type="entry name" value="EF-hand"/>
    <property type="match status" value="1"/>
</dbReference>
<dbReference type="InterPro" id="IPR002048">
    <property type="entry name" value="EF_hand_dom"/>
</dbReference>
<gene>
    <name evidence="5" type="ORF">AMSG_06171</name>
</gene>
<proteinExistence type="predicted"/>
<sequence>MSNYGYYEDQGQAMAPSGTPRDLGEIIEKIRAACLARGASGIKGLSKWVRVMDDDNSGCISVPEFAKGLRDYGVHVSQEEVERLAQYFDTNGDGTINFDEMLYHLRPPMSDSRLALIDQAFRKIDVTGDGVVTVEDLAHSYDPRHHPKYMSGEWDAEKVFLQFLRSFDSPANPDGVVTKQEFESYYWGVSASLDKDVMFDLMMRNSWGL</sequence>
<evidence type="ECO:0000256" key="1">
    <source>
        <dbReference type="ARBA" id="ARBA00022723"/>
    </source>
</evidence>
<dbReference type="Pfam" id="PF13499">
    <property type="entry name" value="EF-hand_7"/>
    <property type="match status" value="1"/>
</dbReference>
<dbReference type="PROSITE" id="PS50222">
    <property type="entry name" value="EF_HAND_2"/>
    <property type="match status" value="3"/>
</dbReference>
<feature type="domain" description="EF-hand" evidence="4">
    <location>
        <begin position="76"/>
        <end position="111"/>
    </location>
</feature>
<dbReference type="EMBL" id="GL349458">
    <property type="protein sequence ID" value="KNC49877.1"/>
    <property type="molecule type" value="Genomic_DNA"/>
</dbReference>
<dbReference type="PANTHER" id="PTHR34524">
    <property type="entry name" value="CALCYPHOSIN"/>
    <property type="match status" value="1"/>
</dbReference>